<accession>A0A6A6Y8B9</accession>
<evidence type="ECO:0000256" key="1">
    <source>
        <dbReference type="SAM" id="MobiDB-lite"/>
    </source>
</evidence>
<evidence type="ECO:0000313" key="5">
    <source>
        <dbReference type="RefSeq" id="XP_033571762.1"/>
    </source>
</evidence>
<organism evidence="3">
    <name type="scientific">Mytilinidion resinicola</name>
    <dbReference type="NCBI Taxonomy" id="574789"/>
    <lineage>
        <taxon>Eukaryota</taxon>
        <taxon>Fungi</taxon>
        <taxon>Dikarya</taxon>
        <taxon>Ascomycota</taxon>
        <taxon>Pezizomycotina</taxon>
        <taxon>Dothideomycetes</taxon>
        <taxon>Pleosporomycetidae</taxon>
        <taxon>Mytilinidiales</taxon>
        <taxon>Mytilinidiaceae</taxon>
        <taxon>Mytilinidion</taxon>
    </lineage>
</organism>
<proteinExistence type="predicted"/>
<dbReference type="InterPro" id="IPR055936">
    <property type="entry name" value="DUF7514"/>
</dbReference>
<feature type="region of interest" description="Disordered" evidence="1">
    <location>
        <begin position="256"/>
        <end position="298"/>
    </location>
</feature>
<evidence type="ECO:0000259" key="2">
    <source>
        <dbReference type="Pfam" id="PF24355"/>
    </source>
</evidence>
<dbReference type="EMBL" id="MU003711">
    <property type="protein sequence ID" value="KAF2804798.1"/>
    <property type="molecule type" value="Genomic_DNA"/>
</dbReference>
<reference evidence="3 5" key="1">
    <citation type="journal article" date="2020" name="Stud. Mycol.">
        <title>101 Dothideomycetes genomes: a test case for predicting lifestyles and emergence of pathogens.</title>
        <authorList>
            <person name="Haridas S."/>
            <person name="Albert R."/>
            <person name="Binder M."/>
            <person name="Bloem J."/>
            <person name="Labutti K."/>
            <person name="Salamov A."/>
            <person name="Andreopoulos B."/>
            <person name="Baker S."/>
            <person name="Barry K."/>
            <person name="Bills G."/>
            <person name="Bluhm B."/>
            <person name="Cannon C."/>
            <person name="Castanera R."/>
            <person name="Culley D."/>
            <person name="Daum C."/>
            <person name="Ezra D."/>
            <person name="Gonzalez J."/>
            <person name="Henrissat B."/>
            <person name="Kuo A."/>
            <person name="Liang C."/>
            <person name="Lipzen A."/>
            <person name="Lutzoni F."/>
            <person name="Magnuson J."/>
            <person name="Mondo S."/>
            <person name="Nolan M."/>
            <person name="Ohm R."/>
            <person name="Pangilinan J."/>
            <person name="Park H.-J."/>
            <person name="Ramirez L."/>
            <person name="Alfaro M."/>
            <person name="Sun H."/>
            <person name="Tritt A."/>
            <person name="Yoshinaga Y."/>
            <person name="Zwiers L.-H."/>
            <person name="Turgeon B."/>
            <person name="Goodwin S."/>
            <person name="Spatafora J."/>
            <person name="Crous P."/>
            <person name="Grigoriev I."/>
        </authorList>
    </citation>
    <scope>NUCLEOTIDE SEQUENCE</scope>
    <source>
        <strain evidence="3 5">CBS 304.34</strain>
    </source>
</reference>
<dbReference type="RefSeq" id="XP_033571762.1">
    <property type="nucleotide sequence ID" value="XM_033712710.1"/>
</dbReference>
<sequence>MAFSAFTSFMGNLFQDPAATYWGKKLSEDGEMPSPKMACLIAAIFNYYKQGDGTEVIHPHSFNSILQAFARPNFGPGAAKLPAQPINKLARKYYTIIGLKYTVDDSKASFRRPLLSAPSFSLWIMLQLCTAPEATLESLNTFLAQKNLIDPTTGEEFTYKCIPSECLPQVRTDMVEFQDGATEEWLEARTIIVNYWNEFSTPKVMENTESLQVKTELLKLDKENKSTTKTPSEPAKMKIRGNMAARAEKYLRDLEAAQSSAPPRRTTASSSSGAPSSTTGMQSKQGDDATALRDKETLKESEERLAFTRHHMAMQQQHMHQMRMNQMRMNQIRMNQMNNYAQMQAASAMQHSMAQQSNAILYGFATQLGAMVKGRILLMNLIEFWVWY</sequence>
<dbReference type="GeneID" id="54453603"/>
<dbReference type="Proteomes" id="UP000504636">
    <property type="component" value="Unplaced"/>
</dbReference>
<keyword evidence="4" id="KW-1185">Reference proteome</keyword>
<protein>
    <recommendedName>
        <fullName evidence="2">DUF7514 domain-containing protein</fullName>
    </recommendedName>
</protein>
<reference evidence="5" key="2">
    <citation type="submission" date="2020-04" db="EMBL/GenBank/DDBJ databases">
        <authorList>
            <consortium name="NCBI Genome Project"/>
        </authorList>
    </citation>
    <scope>NUCLEOTIDE SEQUENCE</scope>
    <source>
        <strain evidence="5">CBS 304.34</strain>
    </source>
</reference>
<gene>
    <name evidence="3 5" type="ORF">BDZ99DRAFT_143334</name>
</gene>
<evidence type="ECO:0000313" key="3">
    <source>
        <dbReference type="EMBL" id="KAF2804798.1"/>
    </source>
</evidence>
<dbReference type="Pfam" id="PF24355">
    <property type="entry name" value="DUF7514"/>
    <property type="match status" value="1"/>
</dbReference>
<feature type="compositionally biased region" description="Basic and acidic residues" evidence="1">
    <location>
        <begin position="285"/>
        <end position="298"/>
    </location>
</feature>
<feature type="compositionally biased region" description="Low complexity" evidence="1">
    <location>
        <begin position="259"/>
        <end position="280"/>
    </location>
</feature>
<reference evidence="5" key="3">
    <citation type="submission" date="2025-04" db="UniProtKB">
        <authorList>
            <consortium name="RefSeq"/>
        </authorList>
    </citation>
    <scope>IDENTIFICATION</scope>
    <source>
        <strain evidence="5">CBS 304.34</strain>
    </source>
</reference>
<evidence type="ECO:0000313" key="4">
    <source>
        <dbReference type="Proteomes" id="UP000504636"/>
    </source>
</evidence>
<name>A0A6A6Y8B9_9PEZI</name>
<dbReference type="AlphaFoldDB" id="A0A6A6Y8B9"/>
<feature type="domain" description="DUF7514" evidence="2">
    <location>
        <begin position="26"/>
        <end position="171"/>
    </location>
</feature>